<accession>A0AAE3X9X6</accession>
<evidence type="ECO:0000313" key="1">
    <source>
        <dbReference type="EMBL" id="MDR6216617.1"/>
    </source>
</evidence>
<protein>
    <submittedName>
        <fullName evidence="1">Uncharacterized protein</fullName>
    </submittedName>
</protein>
<gene>
    <name evidence="1" type="ORF">J2Y00_000166</name>
</gene>
<proteinExistence type="predicted"/>
<name>A0AAE3X9X6_9DEIO</name>
<reference evidence="1" key="1">
    <citation type="submission" date="2023-07" db="EMBL/GenBank/DDBJ databases">
        <title>Sorghum-associated microbial communities from plants grown in Nebraska, USA.</title>
        <authorList>
            <person name="Schachtman D."/>
        </authorList>
    </citation>
    <scope>NUCLEOTIDE SEQUENCE</scope>
    <source>
        <strain evidence="1">BE330</strain>
    </source>
</reference>
<comment type="caution">
    <text evidence="1">The sequence shown here is derived from an EMBL/GenBank/DDBJ whole genome shotgun (WGS) entry which is preliminary data.</text>
</comment>
<dbReference type="RefSeq" id="WP_309850539.1">
    <property type="nucleotide sequence ID" value="NZ_JAVDQJ010000002.1"/>
</dbReference>
<evidence type="ECO:0000313" key="2">
    <source>
        <dbReference type="Proteomes" id="UP001185331"/>
    </source>
</evidence>
<dbReference type="EMBL" id="JAVDQK010000001">
    <property type="protein sequence ID" value="MDR6216617.1"/>
    <property type="molecule type" value="Genomic_DNA"/>
</dbReference>
<dbReference type="AlphaFoldDB" id="A0AAE3X9X6"/>
<sequence>MFHERHQHALDRQAQLLREAQADGLARTLRAARPAHWQFRWRLMRVTLHLPVLHRAG</sequence>
<dbReference type="Proteomes" id="UP001185331">
    <property type="component" value="Unassembled WGS sequence"/>
</dbReference>
<organism evidence="1 2">
    <name type="scientific">Deinococcus soli</name>
    <name type="common">ex Cha et al. 2016</name>
    <dbReference type="NCBI Taxonomy" id="1309411"/>
    <lineage>
        <taxon>Bacteria</taxon>
        <taxon>Thermotogati</taxon>
        <taxon>Deinococcota</taxon>
        <taxon>Deinococci</taxon>
        <taxon>Deinococcales</taxon>
        <taxon>Deinococcaceae</taxon>
        <taxon>Deinococcus</taxon>
    </lineage>
</organism>